<sequence>MKAVLPEENKRDGRKAKLDQLEEKALLPGSPAAGFFQVIGLFSIVLGGLSLFGESGEIGLAVILCGGLR</sequence>
<feature type="transmembrane region" description="Helical" evidence="1">
    <location>
        <begin position="32"/>
        <end position="52"/>
    </location>
</feature>
<name>A0A6H2DHD2_9SPHN</name>
<evidence type="ECO:0000313" key="2">
    <source>
        <dbReference type="EMBL" id="QJB68082.1"/>
    </source>
</evidence>
<keyword evidence="1" id="KW-0812">Transmembrane</keyword>
<dbReference type="AlphaFoldDB" id="A0A6H2DHD2"/>
<dbReference type="RefSeq" id="WP_168817860.1">
    <property type="nucleotide sequence ID" value="NZ_CP051217.1"/>
</dbReference>
<dbReference type="KEGG" id="phao:HF685_01145"/>
<evidence type="ECO:0000313" key="3">
    <source>
        <dbReference type="Proteomes" id="UP000501600"/>
    </source>
</evidence>
<dbReference type="EMBL" id="CP051217">
    <property type="protein sequence ID" value="QJB68082.1"/>
    <property type="molecule type" value="Genomic_DNA"/>
</dbReference>
<evidence type="ECO:0000256" key="1">
    <source>
        <dbReference type="SAM" id="Phobius"/>
    </source>
</evidence>
<keyword evidence="1" id="KW-1133">Transmembrane helix</keyword>
<proteinExistence type="predicted"/>
<reference evidence="2 3" key="1">
    <citation type="submission" date="2020-04" db="EMBL/GenBank/DDBJ databases">
        <title>Genome sequence for Sphingorhabdus sp. strain M1.</title>
        <authorList>
            <person name="Park S.-J."/>
        </authorList>
    </citation>
    <scope>NUCLEOTIDE SEQUENCE [LARGE SCALE GENOMIC DNA]</scope>
    <source>
        <strain evidence="2 3">JK6</strain>
    </source>
</reference>
<keyword evidence="3" id="KW-1185">Reference proteome</keyword>
<dbReference type="Proteomes" id="UP000501600">
    <property type="component" value="Chromosome"/>
</dbReference>
<gene>
    <name evidence="2" type="ORF">HF685_01145</name>
</gene>
<protein>
    <submittedName>
        <fullName evidence="2">Uncharacterized protein</fullName>
    </submittedName>
</protein>
<keyword evidence="1" id="KW-0472">Membrane</keyword>
<accession>A0A6H2DHD2</accession>
<organism evidence="2 3">
    <name type="scientific">Parasphingorhabdus halotolerans</name>
    <dbReference type="NCBI Taxonomy" id="2725558"/>
    <lineage>
        <taxon>Bacteria</taxon>
        <taxon>Pseudomonadati</taxon>
        <taxon>Pseudomonadota</taxon>
        <taxon>Alphaproteobacteria</taxon>
        <taxon>Sphingomonadales</taxon>
        <taxon>Sphingomonadaceae</taxon>
        <taxon>Parasphingorhabdus</taxon>
    </lineage>
</organism>